<dbReference type="AlphaFoldDB" id="A0A0X3BJ83"/>
<name>A0A0X3BJ83_9EURY</name>
<dbReference type="InterPro" id="IPR036895">
    <property type="entry name" value="Uracil-DNA_glycosylase-like_sf"/>
</dbReference>
<accession>A0A0X3BJ83</accession>
<dbReference type="InterPro" id="IPR005122">
    <property type="entry name" value="Uracil-DNA_glycosylase-like"/>
</dbReference>
<dbReference type="SUPFAM" id="SSF52141">
    <property type="entry name" value="Uracil-DNA glycosylase-like"/>
    <property type="match status" value="1"/>
</dbReference>
<dbReference type="KEGG" id="mema:MMAB1_0817"/>
<feature type="domain" description="Uracil-DNA glycosylase-like" evidence="1">
    <location>
        <begin position="117"/>
        <end position="226"/>
    </location>
</feature>
<dbReference type="Proteomes" id="UP000069850">
    <property type="component" value="Chromosome 1"/>
</dbReference>
<evidence type="ECO:0000313" key="3">
    <source>
        <dbReference type="Proteomes" id="UP000069850"/>
    </source>
</evidence>
<gene>
    <name evidence="2" type="ORF">MMAB1_0817</name>
</gene>
<reference evidence="2 3" key="1">
    <citation type="submission" date="2016-01" db="EMBL/GenBank/DDBJ databases">
        <authorList>
            <person name="Manzoor S."/>
        </authorList>
    </citation>
    <scope>NUCLEOTIDE SEQUENCE [LARGE SCALE GENOMIC DNA]</scope>
    <source>
        <strain evidence="2">Methanoculleus sp MAB1</strain>
    </source>
</reference>
<dbReference type="RefSeq" id="WP_062262186.1">
    <property type="nucleotide sequence ID" value="NZ_JAHAVR010000003.1"/>
</dbReference>
<dbReference type="Gene3D" id="3.40.470.10">
    <property type="entry name" value="Uracil-DNA glycosylase-like domain"/>
    <property type="match status" value="1"/>
</dbReference>
<dbReference type="OrthoDB" id="105907at2157"/>
<dbReference type="Pfam" id="PF03167">
    <property type="entry name" value="UDG"/>
    <property type="match status" value="1"/>
</dbReference>
<evidence type="ECO:0000259" key="1">
    <source>
        <dbReference type="Pfam" id="PF03167"/>
    </source>
</evidence>
<sequence length="240" mass="26795">MDARSSPPLSAAEVYLRYAAGRPQLRGVILPGLLPHMACGAAYRRPGRVKVLFVAESPPWAAGRQEVLRPRDCKRPDYPYFWNDRYDTRHRRAMAPLSGGLAENLFWLLGLDGESRRENLELFAGEGFFLVDTVKCVFRKNRKPAIPADLIRVSAREVLAPEVAALAPEYVVVLGNTALAGLREIELYASALAGVGKITETPPEDLFEEHRLLCVPYPGGHNRRYLDRIESVFAAIRDLV</sequence>
<proteinExistence type="predicted"/>
<organism evidence="2 3">
    <name type="scientific">Methanoculleus bourgensis</name>
    <dbReference type="NCBI Taxonomy" id="83986"/>
    <lineage>
        <taxon>Archaea</taxon>
        <taxon>Methanobacteriati</taxon>
        <taxon>Methanobacteriota</taxon>
        <taxon>Stenosarchaea group</taxon>
        <taxon>Methanomicrobia</taxon>
        <taxon>Methanomicrobiales</taxon>
        <taxon>Methanomicrobiaceae</taxon>
        <taxon>Methanoculleus</taxon>
    </lineage>
</organism>
<dbReference type="EMBL" id="LT158599">
    <property type="protein sequence ID" value="CVK32031.1"/>
    <property type="molecule type" value="Genomic_DNA"/>
</dbReference>
<evidence type="ECO:0000313" key="2">
    <source>
        <dbReference type="EMBL" id="CVK32031.1"/>
    </source>
</evidence>
<protein>
    <recommendedName>
        <fullName evidence="1">Uracil-DNA glycosylase-like domain-containing protein</fullName>
    </recommendedName>
</protein>
<dbReference type="GeneID" id="27136818"/>